<dbReference type="InterPro" id="IPR018085">
    <property type="entry name" value="Ura-DNA_Glyclase_AS"/>
</dbReference>
<keyword evidence="7 9" id="KW-0378">Hydrolase</keyword>
<feature type="active site" description="Proton acceptor" evidence="9 10">
    <location>
        <position position="89"/>
    </location>
</feature>
<dbReference type="GO" id="GO:0005737">
    <property type="term" value="C:cytoplasm"/>
    <property type="evidence" value="ECO:0007669"/>
    <property type="project" value="UniProtKB-SubCell"/>
</dbReference>
<dbReference type="NCBIfam" id="NF003588">
    <property type="entry name" value="PRK05254.1-1"/>
    <property type="match status" value="1"/>
</dbReference>
<dbReference type="GO" id="GO:0004844">
    <property type="term" value="F:uracil DNA N-glycosylase activity"/>
    <property type="evidence" value="ECO:0007669"/>
    <property type="project" value="UniProtKB-UniRule"/>
</dbReference>
<evidence type="ECO:0000259" key="12">
    <source>
        <dbReference type="SMART" id="SM00986"/>
    </source>
</evidence>
<dbReference type="InterPro" id="IPR005122">
    <property type="entry name" value="Uracil-DNA_glycosylase-like"/>
</dbReference>
<dbReference type="SMART" id="SM00987">
    <property type="entry name" value="UreE_C"/>
    <property type="match status" value="1"/>
</dbReference>
<dbReference type="InterPro" id="IPR036895">
    <property type="entry name" value="Uracil-DNA_glycosylase-like_sf"/>
</dbReference>
<evidence type="ECO:0000256" key="7">
    <source>
        <dbReference type="ARBA" id="ARBA00022801"/>
    </source>
</evidence>
<evidence type="ECO:0000256" key="11">
    <source>
        <dbReference type="RuleBase" id="RU003780"/>
    </source>
</evidence>
<evidence type="ECO:0000256" key="9">
    <source>
        <dbReference type="HAMAP-Rule" id="MF_00148"/>
    </source>
</evidence>
<dbReference type="SMART" id="SM00986">
    <property type="entry name" value="UDG"/>
    <property type="match status" value="1"/>
</dbReference>
<proteinExistence type="inferred from homology"/>
<dbReference type="NCBIfam" id="TIGR00628">
    <property type="entry name" value="ung"/>
    <property type="match status" value="1"/>
</dbReference>
<dbReference type="NCBIfam" id="NF003592">
    <property type="entry name" value="PRK05254.1-5"/>
    <property type="match status" value="1"/>
</dbReference>
<dbReference type="PANTHER" id="PTHR11264:SF0">
    <property type="entry name" value="URACIL-DNA GLYCOSYLASE"/>
    <property type="match status" value="1"/>
</dbReference>
<keyword evidence="8 9" id="KW-0234">DNA repair</keyword>
<dbReference type="GO" id="GO:0097510">
    <property type="term" value="P:base-excision repair, AP site formation via deaminated base removal"/>
    <property type="evidence" value="ECO:0007669"/>
    <property type="project" value="TreeGrafter"/>
</dbReference>
<evidence type="ECO:0000256" key="8">
    <source>
        <dbReference type="ARBA" id="ARBA00023204"/>
    </source>
</evidence>
<dbReference type="SUPFAM" id="SSF52141">
    <property type="entry name" value="Uracil-DNA glycosylase-like"/>
    <property type="match status" value="1"/>
</dbReference>
<sequence>MLDLFSGAPPTCVEAGPVARALAAFRADAAAAGWRELPFFAEGFADAVAARVDARIAEGATVLPPPAGIFAALTLTPLDQVRAVILGQDPYPSPGDAHGLAFSYRGARRLPPSLKTIFAELSDDLGVPKPASGDISPWARRGVLLLNTALTVEAGAAGAHLALGWSALADEILAAVSAQRPAVAFLLWGGPARRRAALIDRARHLVIESGHPSPLNRLNDFRGTRPFSRANAWLRERGVEPIDWRLP</sequence>
<keyword evidence="13" id="KW-0326">Glycosidase</keyword>
<protein>
    <recommendedName>
        <fullName evidence="5 9">Uracil-DNA glycosylase</fullName>
        <shortName evidence="9">UDG</shortName>
        <ecNumber evidence="4 9">3.2.2.27</ecNumber>
    </recommendedName>
</protein>
<dbReference type="HAMAP" id="MF_00148">
    <property type="entry name" value="UDG"/>
    <property type="match status" value="1"/>
</dbReference>
<comment type="similarity">
    <text evidence="3 9 11">Belongs to the uracil-DNA glycosylase (UDG) superfamily. UNG family.</text>
</comment>
<evidence type="ECO:0000256" key="10">
    <source>
        <dbReference type="PROSITE-ProRule" id="PRU10072"/>
    </source>
</evidence>
<comment type="catalytic activity">
    <reaction evidence="1 9 11">
        <text>Hydrolyzes single-stranded DNA or mismatched double-stranded DNA and polynucleotides, releasing free uracil.</text>
        <dbReference type="EC" id="3.2.2.27"/>
    </reaction>
</comment>
<dbReference type="Gene3D" id="3.40.470.10">
    <property type="entry name" value="Uracil-DNA glycosylase-like domain"/>
    <property type="match status" value="1"/>
</dbReference>
<reference evidence="13" key="1">
    <citation type="submission" date="2020-02" db="EMBL/GenBank/DDBJ databases">
        <authorList>
            <person name="Meier V. D."/>
        </authorList>
    </citation>
    <scope>NUCLEOTIDE SEQUENCE</scope>
    <source>
        <strain evidence="13">AVDCRST_MAG90</strain>
    </source>
</reference>
<evidence type="ECO:0000256" key="3">
    <source>
        <dbReference type="ARBA" id="ARBA00008184"/>
    </source>
</evidence>
<comment type="function">
    <text evidence="2 9 11">Excises uracil residues from the DNA which can arise as a result of misincorporation of dUMP residues by DNA polymerase or due to deamination of cytosine.</text>
</comment>
<dbReference type="Pfam" id="PF03167">
    <property type="entry name" value="UDG"/>
    <property type="match status" value="1"/>
</dbReference>
<dbReference type="EC" id="3.2.2.27" evidence="4 9"/>
<keyword evidence="6 9" id="KW-0227">DNA damage</keyword>
<dbReference type="AlphaFoldDB" id="A0A6J4KLR4"/>
<gene>
    <name evidence="9" type="primary">ung</name>
    <name evidence="13" type="ORF">AVDCRST_MAG90-352</name>
</gene>
<name>A0A6J4KLR4_9HYPH</name>
<dbReference type="CDD" id="cd10027">
    <property type="entry name" value="UDG-F1-like"/>
    <property type="match status" value="1"/>
</dbReference>
<evidence type="ECO:0000256" key="2">
    <source>
        <dbReference type="ARBA" id="ARBA00002631"/>
    </source>
</evidence>
<evidence type="ECO:0000256" key="6">
    <source>
        <dbReference type="ARBA" id="ARBA00022763"/>
    </source>
</evidence>
<comment type="subcellular location">
    <subcellularLocation>
        <location evidence="9">Cytoplasm</location>
    </subcellularLocation>
</comment>
<evidence type="ECO:0000256" key="1">
    <source>
        <dbReference type="ARBA" id="ARBA00001400"/>
    </source>
</evidence>
<dbReference type="InterPro" id="IPR002043">
    <property type="entry name" value="UDG_fam1"/>
</dbReference>
<evidence type="ECO:0000256" key="5">
    <source>
        <dbReference type="ARBA" id="ARBA00018429"/>
    </source>
</evidence>
<evidence type="ECO:0000313" key="13">
    <source>
        <dbReference type="EMBL" id="CAA9309480.1"/>
    </source>
</evidence>
<dbReference type="PANTHER" id="PTHR11264">
    <property type="entry name" value="URACIL-DNA GLYCOSYLASE"/>
    <property type="match status" value="1"/>
</dbReference>
<dbReference type="PROSITE" id="PS00130">
    <property type="entry name" value="U_DNA_GLYCOSYLASE"/>
    <property type="match status" value="1"/>
</dbReference>
<organism evidence="13">
    <name type="scientific">uncultured Microvirga sp</name>
    <dbReference type="NCBI Taxonomy" id="412392"/>
    <lineage>
        <taxon>Bacteria</taxon>
        <taxon>Pseudomonadati</taxon>
        <taxon>Pseudomonadota</taxon>
        <taxon>Alphaproteobacteria</taxon>
        <taxon>Hyphomicrobiales</taxon>
        <taxon>Methylobacteriaceae</taxon>
        <taxon>Microvirga</taxon>
        <taxon>environmental samples</taxon>
    </lineage>
</organism>
<dbReference type="NCBIfam" id="NF003589">
    <property type="entry name" value="PRK05254.1-2"/>
    <property type="match status" value="1"/>
</dbReference>
<dbReference type="EMBL" id="CADCUC010000066">
    <property type="protein sequence ID" value="CAA9309480.1"/>
    <property type="molecule type" value="Genomic_DNA"/>
</dbReference>
<accession>A0A6J4KLR4</accession>
<evidence type="ECO:0000256" key="4">
    <source>
        <dbReference type="ARBA" id="ARBA00012030"/>
    </source>
</evidence>
<feature type="domain" description="Uracil-DNA glycosylase-like" evidence="12">
    <location>
        <begin position="74"/>
        <end position="234"/>
    </location>
</feature>
<keyword evidence="9" id="KW-0963">Cytoplasm</keyword>